<reference evidence="1 2" key="1">
    <citation type="submission" date="2017-03" db="EMBL/GenBank/DDBJ databases">
        <title>Genomes of endolithic fungi from Antarctica.</title>
        <authorList>
            <person name="Coleine C."/>
            <person name="Masonjones S."/>
            <person name="Stajich J.E."/>
        </authorList>
    </citation>
    <scope>NUCLEOTIDE SEQUENCE [LARGE SCALE GENOMIC DNA]</scope>
    <source>
        <strain evidence="1 2">CCFEE 5311</strain>
    </source>
</reference>
<evidence type="ECO:0000313" key="2">
    <source>
        <dbReference type="Proteomes" id="UP000310066"/>
    </source>
</evidence>
<organism evidence="1 2">
    <name type="scientific">Friedmanniomyces endolithicus</name>
    <dbReference type="NCBI Taxonomy" id="329885"/>
    <lineage>
        <taxon>Eukaryota</taxon>
        <taxon>Fungi</taxon>
        <taxon>Dikarya</taxon>
        <taxon>Ascomycota</taxon>
        <taxon>Pezizomycotina</taxon>
        <taxon>Dothideomycetes</taxon>
        <taxon>Dothideomycetidae</taxon>
        <taxon>Mycosphaerellales</taxon>
        <taxon>Teratosphaeriaceae</taxon>
        <taxon>Friedmanniomyces</taxon>
    </lineage>
</organism>
<dbReference type="AlphaFoldDB" id="A0A4U0URQ0"/>
<proteinExistence type="predicted"/>
<gene>
    <name evidence="1" type="ORF">B0A54_08630</name>
</gene>
<dbReference type="EMBL" id="NAJP01000043">
    <property type="protein sequence ID" value="TKA38668.1"/>
    <property type="molecule type" value="Genomic_DNA"/>
</dbReference>
<accession>A0A4U0URQ0</accession>
<evidence type="ECO:0000313" key="1">
    <source>
        <dbReference type="EMBL" id="TKA38668.1"/>
    </source>
</evidence>
<comment type="caution">
    <text evidence="1">The sequence shown here is derived from an EMBL/GenBank/DDBJ whole genome shotgun (WGS) entry which is preliminary data.</text>
</comment>
<name>A0A4U0URQ0_9PEZI</name>
<dbReference type="Proteomes" id="UP000310066">
    <property type="component" value="Unassembled WGS sequence"/>
</dbReference>
<protein>
    <submittedName>
        <fullName evidence="1">Uncharacterized protein</fullName>
    </submittedName>
</protein>
<sequence length="111" mass="12563">MVERELQHDGQPRTSSSPQAMLFGRWQAAAGNSSNATLLQPNKARIRTAESAGSRTRLCEEGGRLVCNRLTQQKVPESREVCGSCRHSCWVWMKTDLEASLLIRHRLLQTW</sequence>